<evidence type="ECO:0000256" key="1">
    <source>
        <dbReference type="ARBA" id="ARBA00009986"/>
    </source>
</evidence>
<dbReference type="InterPro" id="IPR016163">
    <property type="entry name" value="Ald_DH_C"/>
</dbReference>
<evidence type="ECO:0000256" key="3">
    <source>
        <dbReference type="ARBA" id="ARBA00024226"/>
    </source>
</evidence>
<dbReference type="KEGG" id="tatv:25784974"/>
<dbReference type="InterPro" id="IPR016161">
    <property type="entry name" value="Ald_DH/histidinol_DH"/>
</dbReference>
<dbReference type="FunFam" id="3.40.309.10:FF:000009">
    <property type="entry name" value="Aldehyde dehydrogenase A"/>
    <property type="match status" value="1"/>
</dbReference>
<evidence type="ECO:0000256" key="2">
    <source>
        <dbReference type="ARBA" id="ARBA00023002"/>
    </source>
</evidence>
<dbReference type="InterPro" id="IPR029510">
    <property type="entry name" value="Ald_DH_CS_GLU"/>
</dbReference>
<protein>
    <recommendedName>
        <fullName evidence="3">aldehyde dehydrogenase (NAD(+))</fullName>
        <ecNumber evidence="3">1.2.1.3</ecNumber>
    </recommendedName>
</protein>
<dbReference type="SUPFAM" id="SSF53720">
    <property type="entry name" value="ALDH-like"/>
    <property type="match status" value="1"/>
</dbReference>
<dbReference type="eggNOG" id="KOG2450">
    <property type="taxonomic scope" value="Eukaryota"/>
</dbReference>
<evidence type="ECO:0000313" key="8">
    <source>
        <dbReference type="EMBL" id="EHK49491.1"/>
    </source>
</evidence>
<feature type="active site" evidence="5">
    <location>
        <position position="254"/>
    </location>
</feature>
<dbReference type="HOGENOM" id="CLU_005391_0_0_1"/>
<evidence type="ECO:0000256" key="5">
    <source>
        <dbReference type="PROSITE-ProRule" id="PRU10007"/>
    </source>
</evidence>
<dbReference type="FunFam" id="3.40.605.10:FF:000007">
    <property type="entry name" value="NAD/NADP-dependent betaine aldehyde dehydrogenase"/>
    <property type="match status" value="1"/>
</dbReference>
<dbReference type="STRING" id="452589.G9NI78"/>
<dbReference type="PANTHER" id="PTHR11699">
    <property type="entry name" value="ALDEHYDE DEHYDROGENASE-RELATED"/>
    <property type="match status" value="1"/>
</dbReference>
<dbReference type="InterPro" id="IPR044086">
    <property type="entry name" value="LUC3-like"/>
</dbReference>
<dbReference type="CDD" id="cd07106">
    <property type="entry name" value="ALDH_AldA-AAD23400"/>
    <property type="match status" value="1"/>
</dbReference>
<reference evidence="8 9" key="1">
    <citation type="journal article" date="2011" name="Genome Biol.">
        <title>Comparative genome sequence analysis underscores mycoparasitism as the ancestral life style of Trichoderma.</title>
        <authorList>
            <person name="Kubicek C.P."/>
            <person name="Herrera-Estrella A."/>
            <person name="Seidl-Seiboth V."/>
            <person name="Martinez D.A."/>
            <person name="Druzhinina I.S."/>
            <person name="Thon M."/>
            <person name="Zeilinger S."/>
            <person name="Casas-Flores S."/>
            <person name="Horwitz B.A."/>
            <person name="Mukherjee P.K."/>
            <person name="Mukherjee M."/>
            <person name="Kredics L."/>
            <person name="Alcaraz L.D."/>
            <person name="Aerts A."/>
            <person name="Antal Z."/>
            <person name="Atanasova L."/>
            <person name="Cervantes-Badillo M.G."/>
            <person name="Challacombe J."/>
            <person name="Chertkov O."/>
            <person name="McCluskey K."/>
            <person name="Coulpier F."/>
            <person name="Deshpande N."/>
            <person name="von Doehren H."/>
            <person name="Ebbole D.J."/>
            <person name="Esquivel-Naranjo E.U."/>
            <person name="Fekete E."/>
            <person name="Flipphi M."/>
            <person name="Glaser F."/>
            <person name="Gomez-Rodriguez E.Y."/>
            <person name="Gruber S."/>
            <person name="Han C."/>
            <person name="Henrissat B."/>
            <person name="Hermosa R."/>
            <person name="Hernandez-Onate M."/>
            <person name="Karaffa L."/>
            <person name="Kosti I."/>
            <person name="Le Crom S."/>
            <person name="Lindquist E."/>
            <person name="Lucas S."/>
            <person name="Luebeck M."/>
            <person name="Luebeck P.S."/>
            <person name="Margeot A."/>
            <person name="Metz B."/>
            <person name="Misra M."/>
            <person name="Nevalainen H."/>
            <person name="Omann M."/>
            <person name="Packer N."/>
            <person name="Perrone G."/>
            <person name="Uresti-Rivera E.E."/>
            <person name="Salamov A."/>
            <person name="Schmoll M."/>
            <person name="Seiboth B."/>
            <person name="Shapiro H."/>
            <person name="Sukno S."/>
            <person name="Tamayo-Ramos J.A."/>
            <person name="Tisch D."/>
            <person name="Wiest A."/>
            <person name="Wilkinson H.H."/>
            <person name="Zhang M."/>
            <person name="Coutinho P.M."/>
            <person name="Kenerley C.M."/>
            <person name="Monte E."/>
            <person name="Baker S.E."/>
            <person name="Grigoriev I.V."/>
        </authorList>
    </citation>
    <scope>NUCLEOTIDE SEQUENCE [LARGE SCALE GENOMIC DNA]</scope>
    <source>
        <strain evidence="9">ATCC 20476 / IMI 206040</strain>
    </source>
</reference>
<evidence type="ECO:0000256" key="6">
    <source>
        <dbReference type="RuleBase" id="RU003345"/>
    </source>
</evidence>
<dbReference type="Gene3D" id="3.40.309.10">
    <property type="entry name" value="Aldehyde Dehydrogenase, Chain A, domain 2"/>
    <property type="match status" value="1"/>
</dbReference>
<evidence type="ECO:0000313" key="9">
    <source>
        <dbReference type="Proteomes" id="UP000005426"/>
    </source>
</evidence>
<dbReference type="Pfam" id="PF00171">
    <property type="entry name" value="Aldedh"/>
    <property type="match status" value="1"/>
</dbReference>
<accession>G9NI78</accession>
<dbReference type="EMBL" id="ABDG02000016">
    <property type="protein sequence ID" value="EHK49491.1"/>
    <property type="molecule type" value="Genomic_DNA"/>
</dbReference>
<dbReference type="OMA" id="MSIFPPG"/>
<dbReference type="GeneID" id="25784974"/>
<dbReference type="InterPro" id="IPR016162">
    <property type="entry name" value="Ald_DH_N"/>
</dbReference>
<name>G9NI78_HYPAI</name>
<keyword evidence="9" id="KW-1185">Reference proteome</keyword>
<dbReference type="GO" id="GO:0004029">
    <property type="term" value="F:aldehyde dehydrogenase (NAD+) activity"/>
    <property type="evidence" value="ECO:0007669"/>
    <property type="project" value="UniProtKB-EC"/>
</dbReference>
<evidence type="ECO:0000256" key="4">
    <source>
        <dbReference type="ARBA" id="ARBA00049194"/>
    </source>
</evidence>
<feature type="domain" description="Aldehyde dehydrogenase" evidence="7">
    <location>
        <begin position="30"/>
        <end position="476"/>
    </location>
</feature>
<proteinExistence type="inferred from homology"/>
<sequence length="487" mass="53872">MQKQSNNRLTPCYQTYKGNIINGEFVPTAETRRTIDPATEEPLFAAPLATRDDLDNAVQHARNAFKTWSKSPFAERSKLMLAYADAIEAHREELERLDTIESSKPLLVSKREFDNVLEWLRAFATMELKDDVFDQDDERIIYGTYNPVGVVAAIVPWNWPALLGLGKVGPALMTGNAVIMKPSPYTPYTDLKLGELAMSIYPPGVFQVLSGDDALGPWITEHPGIDVVTFTGSVRTGKLVAASCAKTLKKCILELGGNDALIVCQDVDIAKCLPKIATLSFINAGQICMLAKRLYVHEAIYDQFKEALVQFTKEHVKNGGGLEPGVMVGPVQNKMQYELLKGVYQDVKDSGYQVALGGSIPNSNKGYFAEPTIVDNPPDTARIVVEEPFGPIIPLQKWSSDEEVVERANSLRLGLGASVWAKDLVRAERMGRQLTAGSVWINSHFDVAPNIPFGGTKESGIGREWGLEGFKEFTDRTSLWVWKKIFD</sequence>
<dbReference type="OrthoDB" id="310895at2759"/>
<organism evidence="8 9">
    <name type="scientific">Hypocrea atroviridis (strain ATCC 20476 / IMI 206040)</name>
    <name type="common">Trichoderma atroviride</name>
    <dbReference type="NCBI Taxonomy" id="452589"/>
    <lineage>
        <taxon>Eukaryota</taxon>
        <taxon>Fungi</taxon>
        <taxon>Dikarya</taxon>
        <taxon>Ascomycota</taxon>
        <taxon>Pezizomycotina</taxon>
        <taxon>Sordariomycetes</taxon>
        <taxon>Hypocreomycetidae</taxon>
        <taxon>Hypocreales</taxon>
        <taxon>Hypocreaceae</taxon>
        <taxon>Trichoderma</taxon>
    </lineage>
</organism>
<dbReference type="PROSITE" id="PS00687">
    <property type="entry name" value="ALDEHYDE_DEHYDR_GLU"/>
    <property type="match status" value="1"/>
</dbReference>
<dbReference type="EC" id="1.2.1.3" evidence="3"/>
<dbReference type="Proteomes" id="UP000005426">
    <property type="component" value="Unassembled WGS sequence"/>
</dbReference>
<comment type="similarity">
    <text evidence="1 6">Belongs to the aldehyde dehydrogenase family.</text>
</comment>
<gene>
    <name evidence="8" type="ORF">TRIATDRAFT_50984</name>
</gene>
<dbReference type="Gene3D" id="3.40.605.10">
    <property type="entry name" value="Aldehyde Dehydrogenase, Chain A, domain 1"/>
    <property type="match status" value="1"/>
</dbReference>
<evidence type="ECO:0000259" key="7">
    <source>
        <dbReference type="Pfam" id="PF00171"/>
    </source>
</evidence>
<dbReference type="InterPro" id="IPR015590">
    <property type="entry name" value="Aldehyde_DH_dom"/>
</dbReference>
<dbReference type="AlphaFoldDB" id="G9NI78"/>
<keyword evidence="2 6" id="KW-0560">Oxidoreductase</keyword>
<comment type="catalytic activity">
    <reaction evidence="4">
        <text>an aldehyde + NAD(+) + H2O = a carboxylate + NADH + 2 H(+)</text>
        <dbReference type="Rhea" id="RHEA:16185"/>
        <dbReference type="ChEBI" id="CHEBI:15377"/>
        <dbReference type="ChEBI" id="CHEBI:15378"/>
        <dbReference type="ChEBI" id="CHEBI:17478"/>
        <dbReference type="ChEBI" id="CHEBI:29067"/>
        <dbReference type="ChEBI" id="CHEBI:57540"/>
        <dbReference type="ChEBI" id="CHEBI:57945"/>
        <dbReference type="EC" id="1.2.1.3"/>
    </reaction>
</comment>
<comment type="caution">
    <text evidence="8">The sequence shown here is derived from an EMBL/GenBank/DDBJ whole genome shotgun (WGS) entry which is preliminary data.</text>
</comment>